<feature type="transmembrane region" description="Helical" evidence="1">
    <location>
        <begin position="86"/>
        <end position="106"/>
    </location>
</feature>
<dbReference type="EMBL" id="CP034412">
    <property type="protein sequence ID" value="QCY48647.1"/>
    <property type="molecule type" value="Genomic_DNA"/>
</dbReference>
<feature type="transmembrane region" description="Helical" evidence="1">
    <location>
        <begin position="390"/>
        <end position="408"/>
    </location>
</feature>
<keyword evidence="5" id="KW-1185">Reference proteome</keyword>
<dbReference type="Proteomes" id="UP000307000">
    <property type="component" value="Chromosome"/>
</dbReference>
<protein>
    <submittedName>
        <fullName evidence="4">O-acetyltransferase OatA</fullName>
    </submittedName>
</protein>
<sequence length="700" mass="75374">MLRSKTMSSNSVPAKNFRPEIQALRALAVLLVVAYHLEPGLLPGGYIGVDIFFVISGFLITGHLLREAQRTATVNLPAFFAARARRILPAALVVIAAVVGGSLLLLPRTQWQELGIQALASTFSVQNWVLAADSVDYLAADQAPGPLQHFWSLGVEEQFYLFWPLLVLGACWLSARTGRGAGTPARLERVLWVGFSVAAGLSLSYSVLTGYRGNAAGYFVTTTRIWELAAGGLLALAVHARAAGRLRLPRWVCAWSVRNAAVLLGLALILWAAGNYDAATVFPGIAAALPVLACAAIIAAGDTSGLGSLRPVVHWRWVQWVGLASYSLYLWHWPLIVFAEQFTGANRSPVESLVLLGISLALAAASLYLVENPARNYRPLAGSPHRALGAGAVAMGLVALLALTPVLLQQQSIDRERREVTALLSAPPQGFGAASVTAGAPALLPRQNQIVPIPATAEQDQPQLGSCVQEPQSTSITECEFGSPQATFTVALVGDSHAAHWYEALHAHAVQRGWRVITYLKNSCPYSAGERTAERQGSISCRQATGQTTKLLTSRTDIDAVVTANWAGAEFVGDPAQGYAQLWGELEDAGLDVFAVVDTPRPGTKQYARDCVQQHQQDLSRCSVARSKAFERGDVTREAAAREPRVQVLDFSDQFCIAQRCPVVIGNVLVYRDKHHISDTYMRTLAPVFGQRLEAALDGR</sequence>
<feature type="domain" description="Acyltransferase 3" evidence="2">
    <location>
        <begin position="20"/>
        <end position="365"/>
    </location>
</feature>
<feature type="transmembrane region" description="Helical" evidence="1">
    <location>
        <begin position="190"/>
        <end position="211"/>
    </location>
</feature>
<keyword evidence="1" id="KW-0812">Transmembrane</keyword>
<feature type="transmembrane region" description="Helical" evidence="1">
    <location>
        <begin position="280"/>
        <end position="301"/>
    </location>
</feature>
<dbReference type="GO" id="GO:0009103">
    <property type="term" value="P:lipopolysaccharide biosynthetic process"/>
    <property type="evidence" value="ECO:0007669"/>
    <property type="project" value="TreeGrafter"/>
</dbReference>
<evidence type="ECO:0000313" key="4">
    <source>
        <dbReference type="EMBL" id="QCY48647.1"/>
    </source>
</evidence>
<feature type="transmembrane region" description="Helical" evidence="1">
    <location>
        <begin position="217"/>
        <end position="240"/>
    </location>
</feature>
<name>A0A5B7WXI5_9MICC</name>
<feature type="transmembrane region" description="Helical" evidence="1">
    <location>
        <begin position="252"/>
        <end position="274"/>
    </location>
</feature>
<dbReference type="PANTHER" id="PTHR23028">
    <property type="entry name" value="ACETYLTRANSFERASE"/>
    <property type="match status" value="1"/>
</dbReference>
<keyword evidence="1" id="KW-1133">Transmembrane helix</keyword>
<organism evidence="4 5">
    <name type="scientific">Glutamicibacter creatinolyticus</name>
    <dbReference type="NCBI Taxonomy" id="162496"/>
    <lineage>
        <taxon>Bacteria</taxon>
        <taxon>Bacillati</taxon>
        <taxon>Actinomycetota</taxon>
        <taxon>Actinomycetes</taxon>
        <taxon>Micrococcales</taxon>
        <taxon>Micrococcaceae</taxon>
        <taxon>Glutamicibacter</taxon>
    </lineage>
</organism>
<dbReference type="InterPro" id="IPR050879">
    <property type="entry name" value="Acyltransferase_3"/>
</dbReference>
<dbReference type="GO" id="GO:0016020">
    <property type="term" value="C:membrane"/>
    <property type="evidence" value="ECO:0007669"/>
    <property type="project" value="TreeGrafter"/>
</dbReference>
<gene>
    <name evidence="4" type="ORF">GcLGCM259_2941</name>
</gene>
<feature type="domain" description="SGNH" evidence="3">
    <location>
        <begin position="467"/>
        <end position="690"/>
    </location>
</feature>
<feature type="transmembrane region" description="Helical" evidence="1">
    <location>
        <begin position="43"/>
        <end position="65"/>
    </location>
</feature>
<feature type="transmembrane region" description="Helical" evidence="1">
    <location>
        <begin position="160"/>
        <end position="178"/>
    </location>
</feature>
<evidence type="ECO:0000259" key="2">
    <source>
        <dbReference type="Pfam" id="PF01757"/>
    </source>
</evidence>
<dbReference type="GO" id="GO:0016747">
    <property type="term" value="F:acyltransferase activity, transferring groups other than amino-acyl groups"/>
    <property type="evidence" value="ECO:0007669"/>
    <property type="project" value="InterPro"/>
</dbReference>
<evidence type="ECO:0000256" key="1">
    <source>
        <dbReference type="SAM" id="Phobius"/>
    </source>
</evidence>
<dbReference type="Pfam" id="PF19040">
    <property type="entry name" value="SGNH"/>
    <property type="match status" value="1"/>
</dbReference>
<proteinExistence type="predicted"/>
<dbReference type="Pfam" id="PF01757">
    <property type="entry name" value="Acyl_transf_3"/>
    <property type="match status" value="1"/>
</dbReference>
<dbReference type="PANTHER" id="PTHR23028:SF53">
    <property type="entry name" value="ACYL_TRANSF_3 DOMAIN-CONTAINING PROTEIN"/>
    <property type="match status" value="1"/>
</dbReference>
<feature type="transmembrane region" description="Helical" evidence="1">
    <location>
        <begin position="21"/>
        <end position="37"/>
    </location>
</feature>
<evidence type="ECO:0000259" key="3">
    <source>
        <dbReference type="Pfam" id="PF19040"/>
    </source>
</evidence>
<dbReference type="KEGG" id="gcr:GcLGCM259_2941"/>
<evidence type="ECO:0000313" key="5">
    <source>
        <dbReference type="Proteomes" id="UP000307000"/>
    </source>
</evidence>
<dbReference type="AlphaFoldDB" id="A0A5B7WXI5"/>
<accession>A0A5B7WXI5</accession>
<dbReference type="InterPro" id="IPR002656">
    <property type="entry name" value="Acyl_transf_3_dom"/>
</dbReference>
<reference evidence="4 5" key="1">
    <citation type="submission" date="2018-12" db="EMBL/GenBank/DDBJ databases">
        <title>Complete Genome Sequence of Glutamicibacter creatinolyticus strain LGCM259,isolated from an abscess of a 12-year-old mare in Italy.</title>
        <authorList>
            <person name="Santos R.G."/>
            <person name="Silva A.L."/>
            <person name="Seyffert N."/>
            <person name="Castro T.L.P."/>
            <person name="Attili A.R."/>
            <person name="Rifici C."/>
            <person name="Mazzullo G."/>
            <person name="Brenig B."/>
            <person name="Venanzi F."/>
            <person name="Azevedo V."/>
        </authorList>
    </citation>
    <scope>NUCLEOTIDE SEQUENCE [LARGE SCALE GENOMIC DNA]</scope>
    <source>
        <strain evidence="4 5">LGCM 259</strain>
    </source>
</reference>
<feature type="transmembrane region" description="Helical" evidence="1">
    <location>
        <begin position="352"/>
        <end position="370"/>
    </location>
</feature>
<keyword evidence="4" id="KW-0808">Transferase</keyword>
<feature type="transmembrane region" description="Helical" evidence="1">
    <location>
        <begin position="313"/>
        <end position="332"/>
    </location>
</feature>
<dbReference type="InterPro" id="IPR043968">
    <property type="entry name" value="SGNH"/>
</dbReference>
<keyword evidence="1" id="KW-0472">Membrane</keyword>